<dbReference type="PROSITE" id="PS01219">
    <property type="entry name" value="AMMONIUM_TRANSP"/>
    <property type="match status" value="1"/>
</dbReference>
<dbReference type="Pfam" id="PF07228">
    <property type="entry name" value="SpoIIE"/>
    <property type="match status" value="1"/>
</dbReference>
<dbReference type="RefSeq" id="WP_262310728.1">
    <property type="nucleotide sequence ID" value="NZ_CP106679.1"/>
</dbReference>
<feature type="transmembrane region" description="Helical" evidence="8">
    <location>
        <begin position="226"/>
        <end position="243"/>
    </location>
</feature>
<keyword evidence="7 8" id="KW-0924">Ammonia transport</keyword>
<accession>A0ABY6CTV0</accession>
<dbReference type="InterPro" id="IPR024041">
    <property type="entry name" value="NH4_transpt_AmtB-like_dom"/>
</dbReference>
<dbReference type="InterPro" id="IPR029020">
    <property type="entry name" value="Ammonium/urea_transptr"/>
</dbReference>
<feature type="transmembrane region" description="Helical" evidence="8">
    <location>
        <begin position="33"/>
        <end position="50"/>
    </location>
</feature>
<dbReference type="PANTHER" id="PTHR11730:SF89">
    <property type="entry name" value="AMMONIUM TRANSPORTER SLL0108-RELATED"/>
    <property type="match status" value="1"/>
</dbReference>
<keyword evidence="3 8" id="KW-0813">Transport</keyword>
<dbReference type="SUPFAM" id="SSF111352">
    <property type="entry name" value="Ammonium transporter"/>
    <property type="match status" value="1"/>
</dbReference>
<evidence type="ECO:0000256" key="3">
    <source>
        <dbReference type="ARBA" id="ARBA00022448"/>
    </source>
</evidence>
<evidence type="ECO:0000313" key="11">
    <source>
        <dbReference type="EMBL" id="UXP33299.1"/>
    </source>
</evidence>
<evidence type="ECO:0000256" key="8">
    <source>
        <dbReference type="RuleBase" id="RU362002"/>
    </source>
</evidence>
<evidence type="ECO:0000313" key="12">
    <source>
        <dbReference type="Proteomes" id="UP001065174"/>
    </source>
</evidence>
<keyword evidence="4 8" id="KW-0812">Transmembrane</keyword>
<reference evidence="11" key="1">
    <citation type="submission" date="2022-09" db="EMBL/GenBank/DDBJ databases">
        <title>Comparative genomics and taxonomic characterization of three novel marine species of genus Reichenbachiella exhibiting antioxidant and polysaccharide degradation activities.</title>
        <authorList>
            <person name="Muhammad N."/>
            <person name="Lee Y.-J."/>
            <person name="Ko J."/>
            <person name="Kim S.-G."/>
        </authorList>
    </citation>
    <scope>NUCLEOTIDE SEQUENCE</scope>
    <source>
        <strain evidence="11">BKB1-1</strain>
    </source>
</reference>
<evidence type="ECO:0000256" key="4">
    <source>
        <dbReference type="ARBA" id="ARBA00022692"/>
    </source>
</evidence>
<comment type="similarity">
    <text evidence="2 8">Belongs to the ammonia transporter channel (TC 1.A.11.2) family.</text>
</comment>
<gene>
    <name evidence="11" type="primary">amt</name>
    <name evidence="11" type="ORF">N6H18_04960</name>
</gene>
<evidence type="ECO:0000259" key="10">
    <source>
        <dbReference type="Pfam" id="PF07228"/>
    </source>
</evidence>
<dbReference type="Pfam" id="PF00909">
    <property type="entry name" value="Ammonium_transp"/>
    <property type="match status" value="1"/>
</dbReference>
<feature type="domain" description="PPM-type phosphatase" evidence="10">
    <location>
        <begin position="570"/>
        <end position="765"/>
    </location>
</feature>
<evidence type="ECO:0000256" key="1">
    <source>
        <dbReference type="ARBA" id="ARBA00004141"/>
    </source>
</evidence>
<evidence type="ECO:0000256" key="5">
    <source>
        <dbReference type="ARBA" id="ARBA00022989"/>
    </source>
</evidence>
<feature type="transmembrane region" description="Helical" evidence="8">
    <location>
        <begin position="375"/>
        <end position="397"/>
    </location>
</feature>
<feature type="transmembrane region" description="Helical" evidence="8">
    <location>
        <begin position="184"/>
        <end position="205"/>
    </location>
</feature>
<dbReference type="Proteomes" id="UP001065174">
    <property type="component" value="Chromosome"/>
</dbReference>
<dbReference type="NCBIfam" id="TIGR00836">
    <property type="entry name" value="amt"/>
    <property type="match status" value="1"/>
</dbReference>
<sequence>MNTFLTGLITLIASPPDPNVVESLNLIQLNLDDLWVLVAAALVFFMQAGFKVLETGLVKKEHRSGIGAKNLLDWVAGSIAFFLVGFAIMFGDSTNGIFGFHYFAGDSIDTGKILIFFLFQLAFAGTALTIVSGAMSGRTGVVAYFIVSLITATIIYPVFGHWAWGNLWVTDNEPWLASLGFMDFAGSTVVHSTGAWVAVMGIYMVGPRLGRYDAYGRIQPTKASDYAYSILGVMILWLGWWGFNGGSTLAFNNDVPQIILNTNLAGAGACFSAFFHAYLFQKKTDVIEKIAGGSLTGLVAITACCNVVTPISSLIIGLLAGVIHNIFYVIIAEKWKLDDPVGAIAVHGIGGVFGTLCVALFGQEELLVHSRWIQLGTQFIGIATCFIFTTFVSYIVFSIIKKTIGLRVSPVEEKIGSFVGNSSMDVEINEIDDQKVAQVSIRVSDKGYNIYSVIEYLSINQERRKKMISEDRVRYMDEMGSIIPPLVAVRQMGLMLDSMKEKATAERDELRNKQEEYDNSLQHMGSLQNALLEDESSLKDLFEDSFLIFQPQKKVSGDFYWFKQISEYKIVIVSNCTGKGVSGGFLGMLGISLVKEIFSSNKLLYPDKVLKLLDKKFEHSLKTRTLSVKMKDAMDVSIIIVDELKQKIYFSGANNSVMHVAGNTINEYQGAKWPIGQFPEDEKGKFSREVISYLPGESIYLYTNGYYHQTNINEKPLGLDSFKSQLKLVQNMESETQKTILMDDFKEWKGSEEQKDDVLVIGIKLR</sequence>
<feature type="transmembrane region" description="Helical" evidence="8">
    <location>
        <begin position="315"/>
        <end position="332"/>
    </location>
</feature>
<feature type="transmembrane region" description="Helical" evidence="8">
    <location>
        <begin position="71"/>
        <end position="91"/>
    </location>
</feature>
<evidence type="ECO:0000259" key="9">
    <source>
        <dbReference type="Pfam" id="PF00909"/>
    </source>
</evidence>
<proteinExistence type="inferred from homology"/>
<name>A0ABY6CTV0_9BACT</name>
<keyword evidence="5 8" id="KW-1133">Transmembrane helix</keyword>
<dbReference type="InterPro" id="IPR036457">
    <property type="entry name" value="PPM-type-like_dom_sf"/>
</dbReference>
<dbReference type="InterPro" id="IPR001932">
    <property type="entry name" value="PPM-type_phosphatase-like_dom"/>
</dbReference>
<feature type="transmembrane region" description="Helical" evidence="8">
    <location>
        <begin position="258"/>
        <end position="278"/>
    </location>
</feature>
<feature type="transmembrane region" description="Helical" evidence="8">
    <location>
        <begin position="111"/>
        <end position="134"/>
    </location>
</feature>
<dbReference type="Gene3D" id="3.60.40.10">
    <property type="entry name" value="PPM-type phosphatase domain"/>
    <property type="match status" value="1"/>
</dbReference>
<dbReference type="EMBL" id="CP106679">
    <property type="protein sequence ID" value="UXP33299.1"/>
    <property type="molecule type" value="Genomic_DNA"/>
</dbReference>
<evidence type="ECO:0000256" key="6">
    <source>
        <dbReference type="ARBA" id="ARBA00023136"/>
    </source>
</evidence>
<keyword evidence="6 8" id="KW-0472">Membrane</keyword>
<dbReference type="Gene3D" id="1.10.3430.10">
    <property type="entry name" value="Ammonium transporter AmtB like domains"/>
    <property type="match status" value="1"/>
</dbReference>
<feature type="transmembrane region" description="Helical" evidence="8">
    <location>
        <begin position="344"/>
        <end position="363"/>
    </location>
</feature>
<protein>
    <recommendedName>
        <fullName evidence="8">Ammonium transporter</fullName>
    </recommendedName>
</protein>
<organism evidence="11 12">
    <name type="scientific">Reichenbachiella agarivorans</name>
    <dbReference type="NCBI Taxonomy" id="2979464"/>
    <lineage>
        <taxon>Bacteria</taxon>
        <taxon>Pseudomonadati</taxon>
        <taxon>Bacteroidota</taxon>
        <taxon>Cytophagia</taxon>
        <taxon>Cytophagales</taxon>
        <taxon>Reichenbachiellaceae</taxon>
        <taxon>Reichenbachiella</taxon>
    </lineage>
</organism>
<evidence type="ECO:0000256" key="2">
    <source>
        <dbReference type="ARBA" id="ARBA00005887"/>
    </source>
</evidence>
<comment type="subcellular location">
    <subcellularLocation>
        <location evidence="8">Cell membrane</location>
        <topology evidence="8">Multi-pass membrane protein</topology>
    </subcellularLocation>
    <subcellularLocation>
        <location evidence="1">Membrane</location>
        <topology evidence="1">Multi-pass membrane protein</topology>
    </subcellularLocation>
</comment>
<dbReference type="InterPro" id="IPR018047">
    <property type="entry name" value="Ammonium_transpt_CS"/>
</dbReference>
<dbReference type="PANTHER" id="PTHR11730">
    <property type="entry name" value="AMMONIUM TRANSPORTER"/>
    <property type="match status" value="1"/>
</dbReference>
<dbReference type="InterPro" id="IPR001905">
    <property type="entry name" value="Ammonium_transpt"/>
</dbReference>
<keyword evidence="12" id="KW-1185">Reference proteome</keyword>
<evidence type="ECO:0000256" key="7">
    <source>
        <dbReference type="ARBA" id="ARBA00023177"/>
    </source>
</evidence>
<feature type="transmembrane region" description="Helical" evidence="8">
    <location>
        <begin position="141"/>
        <end position="164"/>
    </location>
</feature>
<feature type="domain" description="Ammonium transporter AmtB-like" evidence="9">
    <location>
        <begin position="34"/>
        <end position="417"/>
    </location>
</feature>